<evidence type="ECO:0000256" key="3">
    <source>
        <dbReference type="ARBA" id="ARBA00022777"/>
    </source>
</evidence>
<dbReference type="SUPFAM" id="SSF56112">
    <property type="entry name" value="Protein kinase-like (PK-like)"/>
    <property type="match status" value="1"/>
</dbReference>
<feature type="non-terminal residue" evidence="5">
    <location>
        <position position="1"/>
    </location>
</feature>
<evidence type="ECO:0000256" key="2">
    <source>
        <dbReference type="ARBA" id="ARBA00022679"/>
    </source>
</evidence>
<dbReference type="Proteomes" id="UP001218188">
    <property type="component" value="Unassembled WGS sequence"/>
</dbReference>
<proteinExistence type="predicted"/>
<dbReference type="GO" id="GO:0004674">
    <property type="term" value="F:protein serine/threonine kinase activity"/>
    <property type="evidence" value="ECO:0007669"/>
    <property type="project" value="UniProtKB-KW"/>
</dbReference>
<comment type="caution">
    <text evidence="5">The sequence shown here is derived from an EMBL/GenBank/DDBJ whole genome shotgun (WGS) entry which is preliminary data.</text>
</comment>
<dbReference type="AlphaFoldDB" id="A0AAD6SEV3"/>
<protein>
    <recommendedName>
        <fullName evidence="4">Alpha-type protein kinase domain-containing protein</fullName>
    </recommendedName>
</protein>
<dbReference type="InterPro" id="IPR004166">
    <property type="entry name" value="a-kinase_dom"/>
</dbReference>
<dbReference type="Gene3D" id="3.20.200.10">
    <property type="entry name" value="MHCK/EF2 kinase"/>
    <property type="match status" value="1"/>
</dbReference>
<feature type="domain" description="Alpha-type protein kinase" evidence="4">
    <location>
        <begin position="1"/>
        <end position="34"/>
    </location>
</feature>
<dbReference type="InterPro" id="IPR011009">
    <property type="entry name" value="Kinase-like_dom_sf"/>
</dbReference>
<evidence type="ECO:0000256" key="1">
    <source>
        <dbReference type="ARBA" id="ARBA00022527"/>
    </source>
</evidence>
<gene>
    <name evidence="5" type="ORF">C8F04DRAFT_922137</name>
</gene>
<sequence length="54" mass="6161">RASGVSDFGIEGIQSFFRDHVCRDVCLRLRLERTVPLVLARNPEDRDQESEKGS</sequence>
<name>A0AAD6SEV3_9AGAR</name>
<evidence type="ECO:0000313" key="6">
    <source>
        <dbReference type="Proteomes" id="UP001218188"/>
    </source>
</evidence>
<accession>A0AAD6SEV3</accession>
<evidence type="ECO:0000313" key="5">
    <source>
        <dbReference type="EMBL" id="KAJ7024132.1"/>
    </source>
</evidence>
<organism evidence="5 6">
    <name type="scientific">Mycena alexandri</name>
    <dbReference type="NCBI Taxonomy" id="1745969"/>
    <lineage>
        <taxon>Eukaryota</taxon>
        <taxon>Fungi</taxon>
        <taxon>Dikarya</taxon>
        <taxon>Basidiomycota</taxon>
        <taxon>Agaricomycotina</taxon>
        <taxon>Agaricomycetes</taxon>
        <taxon>Agaricomycetidae</taxon>
        <taxon>Agaricales</taxon>
        <taxon>Marasmiineae</taxon>
        <taxon>Mycenaceae</taxon>
        <taxon>Mycena</taxon>
    </lineage>
</organism>
<dbReference type="GO" id="GO:0005524">
    <property type="term" value="F:ATP binding"/>
    <property type="evidence" value="ECO:0007669"/>
    <property type="project" value="InterPro"/>
</dbReference>
<keyword evidence="6" id="KW-1185">Reference proteome</keyword>
<keyword evidence="1" id="KW-0723">Serine/threonine-protein kinase</keyword>
<reference evidence="5" key="1">
    <citation type="submission" date="2023-03" db="EMBL/GenBank/DDBJ databases">
        <title>Massive genome expansion in bonnet fungi (Mycena s.s.) driven by repeated elements and novel gene families across ecological guilds.</title>
        <authorList>
            <consortium name="Lawrence Berkeley National Laboratory"/>
            <person name="Harder C.B."/>
            <person name="Miyauchi S."/>
            <person name="Viragh M."/>
            <person name="Kuo A."/>
            <person name="Thoen E."/>
            <person name="Andreopoulos B."/>
            <person name="Lu D."/>
            <person name="Skrede I."/>
            <person name="Drula E."/>
            <person name="Henrissat B."/>
            <person name="Morin E."/>
            <person name="Kohler A."/>
            <person name="Barry K."/>
            <person name="LaButti K."/>
            <person name="Morin E."/>
            <person name="Salamov A."/>
            <person name="Lipzen A."/>
            <person name="Mereny Z."/>
            <person name="Hegedus B."/>
            <person name="Baldrian P."/>
            <person name="Stursova M."/>
            <person name="Weitz H."/>
            <person name="Taylor A."/>
            <person name="Grigoriev I.V."/>
            <person name="Nagy L.G."/>
            <person name="Martin F."/>
            <person name="Kauserud H."/>
        </authorList>
    </citation>
    <scope>NUCLEOTIDE SEQUENCE</scope>
    <source>
        <strain evidence="5">CBHHK200</strain>
    </source>
</reference>
<keyword evidence="3" id="KW-0418">Kinase</keyword>
<evidence type="ECO:0000259" key="4">
    <source>
        <dbReference type="PROSITE" id="PS51158"/>
    </source>
</evidence>
<keyword evidence="2" id="KW-0808">Transferase</keyword>
<feature type="non-terminal residue" evidence="5">
    <location>
        <position position="54"/>
    </location>
</feature>
<dbReference type="EMBL" id="JARJCM010000175">
    <property type="protein sequence ID" value="KAJ7024132.1"/>
    <property type="molecule type" value="Genomic_DNA"/>
</dbReference>
<dbReference type="PROSITE" id="PS51158">
    <property type="entry name" value="ALPHA_KINASE"/>
    <property type="match status" value="1"/>
</dbReference>